<reference evidence="2" key="1">
    <citation type="submission" date="2022-08" db="EMBL/GenBank/DDBJ databases">
        <authorList>
            <consortium name="DOE Joint Genome Institute"/>
            <person name="Min B."/>
            <person name="Riley R."/>
            <person name="Sierra-Patev S."/>
            <person name="Naranjo-Ortiz M."/>
            <person name="Looney B."/>
            <person name="Konkel Z."/>
            <person name="Slot J.C."/>
            <person name="Sakamoto Y."/>
            <person name="Steenwyk J.L."/>
            <person name="Rokas A."/>
            <person name="Carro J."/>
            <person name="Camarero S."/>
            <person name="Ferreira P."/>
            <person name="Molpeceres G."/>
            <person name="Ruiz-Duenas F.J."/>
            <person name="Serrano A."/>
            <person name="Henrissat B."/>
            <person name="Drula E."/>
            <person name="Hughes K.W."/>
            <person name="Mata J.L."/>
            <person name="Ishikawa N.K."/>
            <person name="Vargas-Isla R."/>
            <person name="Ushijima S."/>
            <person name="Smith C.A."/>
            <person name="Ahrendt S."/>
            <person name="Andreopoulos W."/>
            <person name="He G."/>
            <person name="Labutti K."/>
            <person name="Lipzen A."/>
            <person name="Ng V."/>
            <person name="Sandor L."/>
            <person name="Barry K."/>
            <person name="Martinez A.T."/>
            <person name="Xiao Y."/>
            <person name="Gibbons J.G."/>
            <person name="Terashima K."/>
            <person name="Hibbett D.S."/>
            <person name="Grigoriev I.V."/>
        </authorList>
    </citation>
    <scope>NUCLEOTIDE SEQUENCE</scope>
    <source>
        <strain evidence="2">TFB10291</strain>
    </source>
</reference>
<evidence type="ECO:0000313" key="3">
    <source>
        <dbReference type="Proteomes" id="UP001163798"/>
    </source>
</evidence>
<feature type="region of interest" description="Disordered" evidence="1">
    <location>
        <begin position="241"/>
        <end position="261"/>
    </location>
</feature>
<feature type="compositionally biased region" description="Low complexity" evidence="1">
    <location>
        <begin position="246"/>
        <end position="261"/>
    </location>
</feature>
<dbReference type="EMBL" id="MU793266">
    <property type="protein sequence ID" value="KAJ3789044.1"/>
    <property type="molecule type" value="Genomic_DNA"/>
</dbReference>
<dbReference type="Proteomes" id="UP001163798">
    <property type="component" value="Unassembled WGS sequence"/>
</dbReference>
<evidence type="ECO:0000313" key="2">
    <source>
        <dbReference type="EMBL" id="KAJ3789044.1"/>
    </source>
</evidence>
<evidence type="ECO:0000256" key="1">
    <source>
        <dbReference type="SAM" id="MobiDB-lite"/>
    </source>
</evidence>
<proteinExistence type="predicted"/>
<protein>
    <submittedName>
        <fullName evidence="2">Uncharacterized protein</fullName>
    </submittedName>
</protein>
<keyword evidence="3" id="KW-1185">Reference proteome</keyword>
<organism evidence="2 3">
    <name type="scientific">Lentinula aff. detonsa</name>
    <dbReference type="NCBI Taxonomy" id="2804958"/>
    <lineage>
        <taxon>Eukaryota</taxon>
        <taxon>Fungi</taxon>
        <taxon>Dikarya</taxon>
        <taxon>Basidiomycota</taxon>
        <taxon>Agaricomycotina</taxon>
        <taxon>Agaricomycetes</taxon>
        <taxon>Agaricomycetidae</taxon>
        <taxon>Agaricales</taxon>
        <taxon>Marasmiineae</taxon>
        <taxon>Omphalotaceae</taxon>
        <taxon>Lentinula</taxon>
    </lineage>
</organism>
<comment type="caution">
    <text evidence="2">The sequence shown here is derived from an EMBL/GenBank/DDBJ whole genome shotgun (WGS) entry which is preliminary data.</text>
</comment>
<sequence length="269" mass="29416">MRTDFEDSEISHSSLRRYVPALVTIQQIYLIHQSSSLNSHSKYISLVKFAGRRVPKFVETLFLAACIHLASFLGVSASPLASSPAFQRPGSSQSDVGLGRRAGEIAMPVRITILNDKPTARYAIVFQGTRAFIREGNQVSAERLPRRFQHGVKSLNMQVKINLQNQASIASGLQIEGAHGCTWIIKALNHLSIATSQLGISEEEENAARAWITSKEKELKITESCGKKIARPATAIYSPTHGNFDFSESPTSSGSGSLFSEDQLMHMGA</sequence>
<dbReference type="AlphaFoldDB" id="A0AA38KSG9"/>
<name>A0AA38KSG9_9AGAR</name>
<accession>A0AA38KSG9</accession>
<gene>
    <name evidence="2" type="ORF">GGU10DRAFT_431987</name>
</gene>